<dbReference type="PANTHER" id="PTHR36734:SF1">
    <property type="entry name" value="OS02G0815300 PROTEIN"/>
    <property type="match status" value="1"/>
</dbReference>
<keyword evidence="3" id="KW-1185">Reference proteome</keyword>
<proteinExistence type="predicted"/>
<evidence type="ECO:0008006" key="4">
    <source>
        <dbReference type="Google" id="ProtNLM"/>
    </source>
</evidence>
<dbReference type="AlphaFoldDB" id="A0A9R1VY46"/>
<accession>A0A9R1VY46</accession>
<evidence type="ECO:0000256" key="1">
    <source>
        <dbReference type="SAM" id="Coils"/>
    </source>
</evidence>
<gene>
    <name evidence="2" type="ORF">LSAT_V11C300136280</name>
</gene>
<keyword evidence="1" id="KW-0175">Coiled coil</keyword>
<protein>
    <recommendedName>
        <fullName evidence="4">Synechocystis YCF37</fullName>
    </recommendedName>
</protein>
<dbReference type="GO" id="GO:0009534">
    <property type="term" value="C:chloroplast thylakoid"/>
    <property type="evidence" value="ECO:0000318"/>
    <property type="project" value="GO_Central"/>
</dbReference>
<dbReference type="EMBL" id="NBSK02000003">
    <property type="protein sequence ID" value="KAJ0216112.1"/>
    <property type="molecule type" value="Genomic_DNA"/>
</dbReference>
<dbReference type="PANTHER" id="PTHR36734">
    <property type="entry name" value="YCF37-LIKE PROTEIN"/>
    <property type="match status" value="1"/>
</dbReference>
<feature type="coiled-coil region" evidence="1">
    <location>
        <begin position="73"/>
        <end position="122"/>
    </location>
</feature>
<name>A0A9R1VY46_LACSA</name>
<dbReference type="OrthoDB" id="782330at2759"/>
<dbReference type="Proteomes" id="UP000235145">
    <property type="component" value="Unassembled WGS sequence"/>
</dbReference>
<organism evidence="2 3">
    <name type="scientific">Lactuca sativa</name>
    <name type="common">Garden lettuce</name>
    <dbReference type="NCBI Taxonomy" id="4236"/>
    <lineage>
        <taxon>Eukaryota</taxon>
        <taxon>Viridiplantae</taxon>
        <taxon>Streptophyta</taxon>
        <taxon>Embryophyta</taxon>
        <taxon>Tracheophyta</taxon>
        <taxon>Spermatophyta</taxon>
        <taxon>Magnoliopsida</taxon>
        <taxon>eudicotyledons</taxon>
        <taxon>Gunneridae</taxon>
        <taxon>Pentapetalae</taxon>
        <taxon>asterids</taxon>
        <taxon>campanulids</taxon>
        <taxon>Asterales</taxon>
        <taxon>Asteraceae</taxon>
        <taxon>Cichorioideae</taxon>
        <taxon>Cichorieae</taxon>
        <taxon>Lactucinae</taxon>
        <taxon>Lactuca</taxon>
    </lineage>
</organism>
<comment type="caution">
    <text evidence="2">The sequence shown here is derived from an EMBL/GenBank/DDBJ whole genome shotgun (WGS) entry which is preliminary data.</text>
</comment>
<evidence type="ECO:0000313" key="2">
    <source>
        <dbReference type="EMBL" id="KAJ0216112.1"/>
    </source>
</evidence>
<evidence type="ECO:0000313" key="3">
    <source>
        <dbReference type="Proteomes" id="UP000235145"/>
    </source>
</evidence>
<dbReference type="GO" id="GO:0009543">
    <property type="term" value="C:chloroplast thylakoid lumen"/>
    <property type="evidence" value="ECO:0007669"/>
    <property type="project" value="EnsemblPlants"/>
</dbReference>
<reference evidence="2 3" key="1">
    <citation type="journal article" date="2017" name="Nat. Commun.">
        <title>Genome assembly with in vitro proximity ligation data and whole-genome triplication in lettuce.</title>
        <authorList>
            <person name="Reyes-Chin-Wo S."/>
            <person name="Wang Z."/>
            <person name="Yang X."/>
            <person name="Kozik A."/>
            <person name="Arikit S."/>
            <person name="Song C."/>
            <person name="Xia L."/>
            <person name="Froenicke L."/>
            <person name="Lavelle D.O."/>
            <person name="Truco M.J."/>
            <person name="Xia R."/>
            <person name="Zhu S."/>
            <person name="Xu C."/>
            <person name="Xu H."/>
            <person name="Xu X."/>
            <person name="Cox K."/>
            <person name="Korf I."/>
            <person name="Meyers B.C."/>
            <person name="Michelmore R.W."/>
        </authorList>
    </citation>
    <scope>NUCLEOTIDE SEQUENCE [LARGE SCALE GENOMIC DNA]</scope>
    <source>
        <strain evidence="3">cv. Salinas</strain>
        <tissue evidence="2">Seedlings</tissue>
    </source>
</reference>
<dbReference type="Gramene" id="rna-gnl|WGS:NBSK|LSAT_3X94000_mrna">
    <property type="protein sequence ID" value="cds-PLY76706.1"/>
    <property type="gene ID" value="gene-LSAT_3X94000"/>
</dbReference>
<sequence>MSCRSLSLLLNPFSSRSSRTITPVSSYKAQCPKVAPPSIRSDGQSRRHLLFLMTATTAITAMEMPSMAENIGLFGLRKKLKKAEEEAVEIVKEGIESAEKGVEAAERQIEAAEMEIETEVRFGGGLTQAGVVAGAEVVGILVATSVVNGILGSES</sequence>